<comment type="function">
    <text evidence="22">Transmembrane reductase that uses ascorbate as an electron donor in the cytoplasm and transfers electrons across membranes to reduce iron cations Fe(3+) into Fe(2+) in the lumen of the late endosome and lysosome. Reduced iron can then be extruded from the late endosome and lysosome to the cytoplasm by divalent metal-specific transporters. It is therefore most probably involved in endosomal and lysosomal cellular iron homeostasis.</text>
</comment>
<reference evidence="26" key="1">
    <citation type="submission" date="2023-08" db="EMBL/GenBank/DDBJ databases">
        <title>Chromosome-level Genome Assembly of mud carp (Cirrhinus molitorella).</title>
        <authorList>
            <person name="Liu H."/>
        </authorList>
    </citation>
    <scope>NUCLEOTIDE SEQUENCE</scope>
    <source>
        <strain evidence="26">Prfri</strain>
        <tissue evidence="26">Muscle</tissue>
    </source>
</reference>
<evidence type="ECO:0000256" key="4">
    <source>
        <dbReference type="ARBA" id="ARBA00011738"/>
    </source>
</evidence>
<keyword evidence="8" id="KW-0479">Metal-binding</keyword>
<dbReference type="GO" id="GO:0005765">
    <property type="term" value="C:lysosomal membrane"/>
    <property type="evidence" value="ECO:0007669"/>
    <property type="project" value="UniProtKB-SubCell"/>
</dbReference>
<evidence type="ECO:0000256" key="22">
    <source>
        <dbReference type="ARBA" id="ARBA00046132"/>
    </source>
</evidence>
<dbReference type="InterPro" id="IPR006593">
    <property type="entry name" value="Cyt_b561/ferric_Rdtase_TM"/>
</dbReference>
<dbReference type="EMBL" id="JAUYZG010000022">
    <property type="protein sequence ID" value="KAK2872535.1"/>
    <property type="molecule type" value="Genomic_DNA"/>
</dbReference>
<dbReference type="GO" id="GO:0046872">
    <property type="term" value="F:metal ion binding"/>
    <property type="evidence" value="ECO:0007669"/>
    <property type="project" value="UniProtKB-KW"/>
</dbReference>
<gene>
    <name evidence="26" type="ORF">Q8A67_022432</name>
</gene>
<evidence type="ECO:0000256" key="23">
    <source>
        <dbReference type="ARBA" id="ARBA00048457"/>
    </source>
</evidence>
<proteinExistence type="predicted"/>
<keyword evidence="17" id="KW-0458">Lysosome</keyword>
<name>A0AA88P573_9TELE</name>
<keyword evidence="15 24" id="KW-0472">Membrane</keyword>
<dbReference type="PANTHER" id="PTHR10106:SF38">
    <property type="entry name" value="LYSOSOMAL MEMBRANE ASCORBATE-DEPENDENT FERRIREDUCTASE CYB561A3"/>
    <property type="match status" value="1"/>
</dbReference>
<comment type="subunit">
    <text evidence="4">Homodimer.</text>
</comment>
<keyword evidence="6" id="KW-0349">Heme</keyword>
<evidence type="ECO:0000256" key="8">
    <source>
        <dbReference type="ARBA" id="ARBA00022723"/>
    </source>
</evidence>
<feature type="domain" description="Cytochrome b561" evidence="25">
    <location>
        <begin position="61"/>
        <end position="282"/>
    </location>
</feature>
<dbReference type="FunFam" id="1.20.120.1770:FF:000001">
    <property type="entry name" value="Cytochrome b reductase 1"/>
    <property type="match status" value="1"/>
</dbReference>
<evidence type="ECO:0000256" key="17">
    <source>
        <dbReference type="ARBA" id="ARBA00023228"/>
    </source>
</evidence>
<dbReference type="Proteomes" id="UP001187343">
    <property type="component" value="Unassembled WGS sequence"/>
</dbReference>
<keyword evidence="5" id="KW-0813">Transport</keyword>
<evidence type="ECO:0000256" key="9">
    <source>
        <dbReference type="ARBA" id="ARBA00022753"/>
    </source>
</evidence>
<keyword evidence="7 24" id="KW-0812">Transmembrane</keyword>
<evidence type="ECO:0000256" key="7">
    <source>
        <dbReference type="ARBA" id="ARBA00022692"/>
    </source>
</evidence>
<keyword evidence="27" id="KW-1185">Reference proteome</keyword>
<feature type="transmembrane region" description="Helical" evidence="24">
    <location>
        <begin position="253"/>
        <end position="278"/>
    </location>
</feature>
<keyword evidence="9" id="KW-0967">Endosome</keyword>
<evidence type="ECO:0000256" key="16">
    <source>
        <dbReference type="ARBA" id="ARBA00023180"/>
    </source>
</evidence>
<evidence type="ECO:0000256" key="12">
    <source>
        <dbReference type="ARBA" id="ARBA00022989"/>
    </source>
</evidence>
<evidence type="ECO:0000256" key="14">
    <source>
        <dbReference type="ARBA" id="ARBA00023004"/>
    </source>
</evidence>
<dbReference type="Pfam" id="PF03188">
    <property type="entry name" value="Cytochrom_B561"/>
    <property type="match status" value="1"/>
</dbReference>
<evidence type="ECO:0000256" key="21">
    <source>
        <dbReference type="ARBA" id="ARBA00042571"/>
    </source>
</evidence>
<comment type="caution">
    <text evidence="26">The sequence shown here is derived from an EMBL/GenBank/DDBJ whole genome shotgun (WGS) entry which is preliminary data.</text>
</comment>
<evidence type="ECO:0000256" key="10">
    <source>
        <dbReference type="ARBA" id="ARBA00022967"/>
    </source>
</evidence>
<evidence type="ECO:0000256" key="13">
    <source>
        <dbReference type="ARBA" id="ARBA00023002"/>
    </source>
</evidence>
<protein>
    <recommendedName>
        <fullName evidence="19">Lysosomal membrane ascorbate-dependent ferrireductase CYB561A3</fullName>
        <ecNumber evidence="18">7.2.1.3</ecNumber>
    </recommendedName>
    <alternativeName>
        <fullName evidence="21">Cytochrome b ascorbate-dependent protein 3</fullName>
    </alternativeName>
    <alternativeName>
        <fullName evidence="20">Lysosomal cytochrome b</fullName>
    </alternativeName>
</protein>
<comment type="cofactor">
    <cofactor evidence="1">
        <name>heme b</name>
        <dbReference type="ChEBI" id="CHEBI:60344"/>
    </cofactor>
</comment>
<evidence type="ECO:0000256" key="5">
    <source>
        <dbReference type="ARBA" id="ARBA00022448"/>
    </source>
</evidence>
<dbReference type="GO" id="GO:0140571">
    <property type="term" value="F:transmembrane ascorbate ferrireductase activity"/>
    <property type="evidence" value="ECO:0007669"/>
    <property type="project" value="UniProtKB-EC"/>
</dbReference>
<dbReference type="PANTHER" id="PTHR10106">
    <property type="entry name" value="CYTOCHROME B561-RELATED"/>
    <property type="match status" value="1"/>
</dbReference>
<feature type="transmembrane region" description="Helical" evidence="24">
    <location>
        <begin position="142"/>
        <end position="162"/>
    </location>
</feature>
<sequence length="304" mass="34139">MKCALTFAFDYECVRTLYSNSLRALTHLISDPNPAHKAHLKLCTRGGTLQTMGNESAKVNVMNRSSRNVRAFISQEKLDVEAFITKYNSQDLIDTLLPHSAMKKFCFRPEVPSYRILISEIAILLYRLPLSWSKWWCKLTHAGLLFVALVLSVLGVCAAFDFHTANNIPHLYSLHSWTGISTVALFTLQWFVGLCAFLLPWTPLAFRACLKPLHIWMGISIFILSLVTSLSGINEKLLLTLRNGRNGSNTEPYTALPAEALFANSLGIVLVIFGLLVLKLLSSEKWKNPEFENETGRPLLPDAR</sequence>
<comment type="catalytic activity">
    <reaction evidence="23">
        <text>Fe(3+)(out) + L-ascorbate(in) = monodehydro-L-ascorbate radical(in) + Fe(2+)(out) + H(+)</text>
        <dbReference type="Rhea" id="RHEA:30403"/>
        <dbReference type="ChEBI" id="CHEBI:15378"/>
        <dbReference type="ChEBI" id="CHEBI:29033"/>
        <dbReference type="ChEBI" id="CHEBI:29034"/>
        <dbReference type="ChEBI" id="CHEBI:38290"/>
        <dbReference type="ChEBI" id="CHEBI:59513"/>
        <dbReference type="EC" id="7.2.1.3"/>
    </reaction>
    <physiologicalReaction direction="left-to-right" evidence="23">
        <dbReference type="Rhea" id="RHEA:30404"/>
    </physiologicalReaction>
</comment>
<feature type="transmembrane region" description="Helical" evidence="24">
    <location>
        <begin position="174"/>
        <end position="201"/>
    </location>
</feature>
<evidence type="ECO:0000313" key="27">
    <source>
        <dbReference type="Proteomes" id="UP001187343"/>
    </source>
</evidence>
<evidence type="ECO:0000256" key="1">
    <source>
        <dbReference type="ARBA" id="ARBA00001970"/>
    </source>
</evidence>
<accession>A0AA88P573</accession>
<comment type="subcellular location">
    <subcellularLocation>
        <location evidence="2">Late endosome membrane</location>
        <topology evidence="2">Multi-pass membrane protein</topology>
    </subcellularLocation>
    <subcellularLocation>
        <location evidence="3">Lysosome membrane</location>
        <topology evidence="3">Multi-pass membrane protein</topology>
    </subcellularLocation>
</comment>
<evidence type="ECO:0000256" key="2">
    <source>
        <dbReference type="ARBA" id="ARBA00004107"/>
    </source>
</evidence>
<evidence type="ECO:0000256" key="11">
    <source>
        <dbReference type="ARBA" id="ARBA00022982"/>
    </source>
</evidence>
<evidence type="ECO:0000256" key="18">
    <source>
        <dbReference type="ARBA" id="ARBA00024225"/>
    </source>
</evidence>
<feature type="transmembrane region" description="Helical" evidence="24">
    <location>
        <begin position="213"/>
        <end position="233"/>
    </location>
</feature>
<dbReference type="GO" id="GO:0031902">
    <property type="term" value="C:late endosome membrane"/>
    <property type="evidence" value="ECO:0007669"/>
    <property type="project" value="UniProtKB-SubCell"/>
</dbReference>
<dbReference type="InterPro" id="IPR043205">
    <property type="entry name" value="CYB561/CYBRD1-like"/>
</dbReference>
<evidence type="ECO:0000256" key="3">
    <source>
        <dbReference type="ARBA" id="ARBA00004155"/>
    </source>
</evidence>
<dbReference type="SMART" id="SM00665">
    <property type="entry name" value="B561"/>
    <property type="match status" value="1"/>
</dbReference>
<evidence type="ECO:0000313" key="26">
    <source>
        <dbReference type="EMBL" id="KAK2872535.1"/>
    </source>
</evidence>
<dbReference type="EC" id="7.2.1.3" evidence="18"/>
<evidence type="ECO:0000259" key="25">
    <source>
        <dbReference type="PROSITE" id="PS50939"/>
    </source>
</evidence>
<keyword evidence="14" id="KW-0408">Iron</keyword>
<keyword evidence="16" id="KW-0325">Glycoprotein</keyword>
<evidence type="ECO:0000256" key="6">
    <source>
        <dbReference type="ARBA" id="ARBA00022617"/>
    </source>
</evidence>
<keyword evidence="13" id="KW-0560">Oxidoreductase</keyword>
<keyword evidence="12 24" id="KW-1133">Transmembrane helix</keyword>
<evidence type="ECO:0000256" key="24">
    <source>
        <dbReference type="SAM" id="Phobius"/>
    </source>
</evidence>
<evidence type="ECO:0000256" key="19">
    <source>
        <dbReference type="ARBA" id="ARBA00040498"/>
    </source>
</evidence>
<dbReference type="PROSITE" id="PS50939">
    <property type="entry name" value="CYTOCHROME_B561"/>
    <property type="match status" value="1"/>
</dbReference>
<evidence type="ECO:0000256" key="15">
    <source>
        <dbReference type="ARBA" id="ARBA00023136"/>
    </source>
</evidence>
<dbReference type="AlphaFoldDB" id="A0AA88P573"/>
<evidence type="ECO:0000256" key="20">
    <source>
        <dbReference type="ARBA" id="ARBA00042550"/>
    </source>
</evidence>
<dbReference type="Gene3D" id="1.20.120.1770">
    <property type="match status" value="1"/>
</dbReference>
<keyword evidence="11" id="KW-0249">Electron transport</keyword>
<keyword evidence="10" id="KW-1278">Translocase</keyword>
<organism evidence="26 27">
    <name type="scientific">Cirrhinus molitorella</name>
    <name type="common">mud carp</name>
    <dbReference type="NCBI Taxonomy" id="172907"/>
    <lineage>
        <taxon>Eukaryota</taxon>
        <taxon>Metazoa</taxon>
        <taxon>Chordata</taxon>
        <taxon>Craniata</taxon>
        <taxon>Vertebrata</taxon>
        <taxon>Euteleostomi</taxon>
        <taxon>Actinopterygii</taxon>
        <taxon>Neopterygii</taxon>
        <taxon>Teleostei</taxon>
        <taxon>Ostariophysi</taxon>
        <taxon>Cypriniformes</taxon>
        <taxon>Cyprinidae</taxon>
        <taxon>Labeoninae</taxon>
        <taxon>Labeonini</taxon>
        <taxon>Cirrhinus</taxon>
    </lineage>
</organism>